<keyword evidence="2" id="KW-0805">Transcription regulation</keyword>
<dbReference type="AlphaFoldDB" id="A0A919DEN0"/>
<dbReference type="SUPFAM" id="SSF52172">
    <property type="entry name" value="CheY-like"/>
    <property type="match status" value="1"/>
</dbReference>
<keyword evidence="1 5" id="KW-0597">Phosphoprotein</keyword>
<dbReference type="InterPro" id="IPR016032">
    <property type="entry name" value="Sig_transdc_resp-reg_C-effctor"/>
</dbReference>
<dbReference type="PANTHER" id="PTHR43214">
    <property type="entry name" value="TWO-COMPONENT RESPONSE REGULATOR"/>
    <property type="match status" value="1"/>
</dbReference>
<dbReference type="EMBL" id="BNBT01000005">
    <property type="protein sequence ID" value="GHE39288.1"/>
    <property type="molecule type" value="Genomic_DNA"/>
</dbReference>
<dbReference type="PROSITE" id="PS50043">
    <property type="entry name" value="HTH_LUXR_2"/>
    <property type="match status" value="1"/>
</dbReference>
<dbReference type="Pfam" id="PF00072">
    <property type="entry name" value="Response_reg"/>
    <property type="match status" value="1"/>
</dbReference>
<evidence type="ECO:0000259" key="7">
    <source>
        <dbReference type="PROSITE" id="PS50110"/>
    </source>
</evidence>
<dbReference type="InterPro" id="IPR011006">
    <property type="entry name" value="CheY-like_superfamily"/>
</dbReference>
<dbReference type="CDD" id="cd17535">
    <property type="entry name" value="REC_NarL-like"/>
    <property type="match status" value="1"/>
</dbReference>
<dbReference type="GO" id="GO:0006355">
    <property type="term" value="P:regulation of DNA-templated transcription"/>
    <property type="evidence" value="ECO:0007669"/>
    <property type="project" value="InterPro"/>
</dbReference>
<feature type="domain" description="Response regulatory" evidence="7">
    <location>
        <begin position="4"/>
        <end position="120"/>
    </location>
</feature>
<feature type="modified residue" description="4-aspartylphosphate" evidence="5">
    <location>
        <position position="55"/>
    </location>
</feature>
<accession>A0A919DEN0</accession>
<dbReference type="SMART" id="SM00448">
    <property type="entry name" value="REC"/>
    <property type="match status" value="1"/>
</dbReference>
<dbReference type="Gene3D" id="3.40.50.2300">
    <property type="match status" value="1"/>
</dbReference>
<evidence type="ECO:0000259" key="6">
    <source>
        <dbReference type="PROSITE" id="PS50043"/>
    </source>
</evidence>
<keyword evidence="9" id="KW-1185">Reference proteome</keyword>
<dbReference type="GO" id="GO:0003677">
    <property type="term" value="F:DNA binding"/>
    <property type="evidence" value="ECO:0007669"/>
    <property type="project" value="UniProtKB-KW"/>
</dbReference>
<dbReference type="PROSITE" id="PS50110">
    <property type="entry name" value="RESPONSE_REGULATORY"/>
    <property type="match status" value="1"/>
</dbReference>
<comment type="caution">
    <text evidence="8">The sequence shown here is derived from an EMBL/GenBank/DDBJ whole genome shotgun (WGS) entry which is preliminary data.</text>
</comment>
<dbReference type="PRINTS" id="PR00038">
    <property type="entry name" value="HTHLUXR"/>
</dbReference>
<gene>
    <name evidence="8" type="ORF">GCM10018785_06110</name>
</gene>
<dbReference type="GO" id="GO:0000160">
    <property type="term" value="P:phosphorelay signal transduction system"/>
    <property type="evidence" value="ECO:0007669"/>
    <property type="project" value="InterPro"/>
</dbReference>
<evidence type="ECO:0000256" key="1">
    <source>
        <dbReference type="ARBA" id="ARBA00022553"/>
    </source>
</evidence>
<evidence type="ECO:0000256" key="3">
    <source>
        <dbReference type="ARBA" id="ARBA00023125"/>
    </source>
</evidence>
<dbReference type="SUPFAM" id="SSF46894">
    <property type="entry name" value="C-terminal effector domain of the bipartite response regulators"/>
    <property type="match status" value="1"/>
</dbReference>
<keyword evidence="3 8" id="KW-0238">DNA-binding</keyword>
<dbReference type="InterPro" id="IPR039420">
    <property type="entry name" value="WalR-like"/>
</dbReference>
<evidence type="ECO:0000313" key="9">
    <source>
        <dbReference type="Proteomes" id="UP000608024"/>
    </source>
</evidence>
<dbReference type="CDD" id="cd06170">
    <property type="entry name" value="LuxR_C_like"/>
    <property type="match status" value="1"/>
</dbReference>
<evidence type="ECO:0000256" key="2">
    <source>
        <dbReference type="ARBA" id="ARBA00023015"/>
    </source>
</evidence>
<proteinExistence type="predicted"/>
<evidence type="ECO:0000256" key="5">
    <source>
        <dbReference type="PROSITE-ProRule" id="PRU00169"/>
    </source>
</evidence>
<evidence type="ECO:0000256" key="4">
    <source>
        <dbReference type="ARBA" id="ARBA00023163"/>
    </source>
</evidence>
<dbReference type="PANTHER" id="PTHR43214:SF24">
    <property type="entry name" value="TRANSCRIPTIONAL REGULATORY PROTEIN NARL-RELATED"/>
    <property type="match status" value="1"/>
</dbReference>
<reference evidence="8" key="1">
    <citation type="journal article" date="2014" name="Int. J. Syst. Evol. Microbiol.">
        <title>Complete genome sequence of Corynebacterium casei LMG S-19264T (=DSM 44701T), isolated from a smear-ripened cheese.</title>
        <authorList>
            <consortium name="US DOE Joint Genome Institute (JGI-PGF)"/>
            <person name="Walter F."/>
            <person name="Albersmeier A."/>
            <person name="Kalinowski J."/>
            <person name="Ruckert C."/>
        </authorList>
    </citation>
    <scope>NUCLEOTIDE SEQUENCE</scope>
    <source>
        <strain evidence="8">JCM 4784</strain>
    </source>
</reference>
<dbReference type="InterPro" id="IPR001789">
    <property type="entry name" value="Sig_transdc_resp-reg_receiver"/>
</dbReference>
<organism evidence="8 9">
    <name type="scientific">Streptomyces longispororuber</name>
    <dbReference type="NCBI Taxonomy" id="68230"/>
    <lineage>
        <taxon>Bacteria</taxon>
        <taxon>Bacillati</taxon>
        <taxon>Actinomycetota</taxon>
        <taxon>Actinomycetes</taxon>
        <taxon>Kitasatosporales</taxon>
        <taxon>Streptomycetaceae</taxon>
        <taxon>Streptomyces</taxon>
    </lineage>
</organism>
<name>A0A919DEN0_9ACTN</name>
<dbReference type="SMART" id="SM00421">
    <property type="entry name" value="HTH_LUXR"/>
    <property type="match status" value="1"/>
</dbReference>
<keyword evidence="4" id="KW-0804">Transcription</keyword>
<dbReference type="InterPro" id="IPR058245">
    <property type="entry name" value="NreC/VraR/RcsB-like_REC"/>
</dbReference>
<dbReference type="PROSITE" id="PS00622">
    <property type="entry name" value="HTH_LUXR_1"/>
    <property type="match status" value="1"/>
</dbReference>
<dbReference type="Proteomes" id="UP000608024">
    <property type="component" value="Unassembled WGS sequence"/>
</dbReference>
<reference evidence="8" key="2">
    <citation type="submission" date="2020-09" db="EMBL/GenBank/DDBJ databases">
        <authorList>
            <person name="Sun Q."/>
            <person name="Ohkuma M."/>
        </authorList>
    </citation>
    <scope>NUCLEOTIDE SEQUENCE</scope>
    <source>
        <strain evidence="8">JCM 4784</strain>
    </source>
</reference>
<sequence length="228" mass="23783">MAVRVLVVDDQAVVRAGFAAVVDAEPDLAVVGQAADGAEAVALARAHHPDVVLMDVRMPGMDGLEATRRLTALDPPARVLVLTTFRRDEYVFSALRGGASGFLLKDCEPGELVDAIRTVAAGEALLAPAVTRRLVDAFASGAVSPRPRPDGRLDALTARETDVLRELARGSSNPEIAQALGIGRSTVKTHVNAILSKLGLRDRAQAIIFAYEVGLTGPGANGADTDGC</sequence>
<dbReference type="Pfam" id="PF00196">
    <property type="entry name" value="GerE"/>
    <property type="match status" value="1"/>
</dbReference>
<feature type="domain" description="HTH luxR-type" evidence="6">
    <location>
        <begin position="149"/>
        <end position="214"/>
    </location>
</feature>
<dbReference type="InterPro" id="IPR000792">
    <property type="entry name" value="Tscrpt_reg_LuxR_C"/>
</dbReference>
<dbReference type="RefSeq" id="WP_190134226.1">
    <property type="nucleotide sequence ID" value="NZ_BNBT01000005.1"/>
</dbReference>
<evidence type="ECO:0000313" key="8">
    <source>
        <dbReference type="EMBL" id="GHE39288.1"/>
    </source>
</evidence>
<protein>
    <submittedName>
        <fullName evidence="8">DNA-binding response regulator</fullName>
    </submittedName>
</protein>